<keyword evidence="2 5" id="KW-0689">Ribosomal protein</keyword>
<dbReference type="CDD" id="cd00427">
    <property type="entry name" value="Ribosomal_L29_HIP"/>
    <property type="match status" value="1"/>
</dbReference>
<dbReference type="HAMAP" id="MF_00374">
    <property type="entry name" value="Ribosomal_uL29"/>
    <property type="match status" value="1"/>
</dbReference>
<proteinExistence type="inferred from homology"/>
<dbReference type="SUPFAM" id="SSF46561">
    <property type="entry name" value="Ribosomal protein L29 (L29p)"/>
    <property type="match status" value="1"/>
</dbReference>
<dbReference type="NCBIfam" id="TIGR00012">
    <property type="entry name" value="L29"/>
    <property type="match status" value="1"/>
</dbReference>
<dbReference type="PANTHER" id="PTHR10916:SF0">
    <property type="entry name" value="LARGE RIBOSOMAL SUBUNIT PROTEIN UL29C"/>
    <property type="match status" value="1"/>
</dbReference>
<evidence type="ECO:0000256" key="3">
    <source>
        <dbReference type="ARBA" id="ARBA00023274"/>
    </source>
</evidence>
<accession>A0ABM8V1J4</accession>
<keyword evidence="3 5" id="KW-0687">Ribonucleoprotein</keyword>
<dbReference type="Pfam" id="PF00831">
    <property type="entry name" value="Ribosomal_L29"/>
    <property type="match status" value="1"/>
</dbReference>
<dbReference type="Gene3D" id="1.10.287.310">
    <property type="match status" value="1"/>
</dbReference>
<dbReference type="InterPro" id="IPR018254">
    <property type="entry name" value="Ribosomal_uL29_CS"/>
</dbReference>
<reference evidence="6 7" key="1">
    <citation type="submission" date="2021-04" db="EMBL/GenBank/DDBJ databases">
        <authorList>
            <person name="Rakotoarivonina H."/>
        </authorList>
    </citation>
    <scope>NUCLEOTIDE SEQUENCE [LARGE SCALE GENOMIC DNA]</scope>
    <source>
        <strain evidence="6 7">XE</strain>
    </source>
</reference>
<evidence type="ECO:0000256" key="5">
    <source>
        <dbReference type="HAMAP-Rule" id="MF_00374"/>
    </source>
</evidence>
<evidence type="ECO:0000313" key="6">
    <source>
        <dbReference type="EMBL" id="CAG5081206.1"/>
    </source>
</evidence>
<sequence>MVKQMKANDFRNLTTAEIEQKISGYKEELFNLRFQLATGQLENPTRIRDVRKAIARAKTVIRERELGISKSGS</sequence>
<gene>
    <name evidence="6" type="primary">txxe 1002-rpmC</name>
    <name evidence="5" type="synonym">rpmC</name>
    <name evidence="6" type="ORF">TXXE_04890</name>
</gene>
<evidence type="ECO:0000256" key="1">
    <source>
        <dbReference type="ARBA" id="ARBA00009254"/>
    </source>
</evidence>
<dbReference type="InterPro" id="IPR036049">
    <property type="entry name" value="Ribosomal_uL29_sf"/>
</dbReference>
<dbReference type="PROSITE" id="PS00579">
    <property type="entry name" value="RIBOSOMAL_L29"/>
    <property type="match status" value="1"/>
</dbReference>
<evidence type="ECO:0000256" key="4">
    <source>
        <dbReference type="ARBA" id="ARBA00035204"/>
    </source>
</evidence>
<dbReference type="InterPro" id="IPR001854">
    <property type="entry name" value="Ribosomal_uL29"/>
</dbReference>
<name>A0ABM8V1J4_THEXY</name>
<dbReference type="InterPro" id="IPR050063">
    <property type="entry name" value="Ribosomal_protein_uL29"/>
</dbReference>
<dbReference type="Proteomes" id="UP000681526">
    <property type="component" value="Unassembled WGS sequence"/>
</dbReference>
<keyword evidence="7" id="KW-1185">Reference proteome</keyword>
<dbReference type="EMBL" id="CAJRAY010000022">
    <property type="protein sequence ID" value="CAG5081206.1"/>
    <property type="molecule type" value="Genomic_DNA"/>
</dbReference>
<comment type="caution">
    <text evidence="6">The sequence shown here is derived from an EMBL/GenBank/DDBJ whole genome shotgun (WGS) entry which is preliminary data.</text>
</comment>
<evidence type="ECO:0000256" key="2">
    <source>
        <dbReference type="ARBA" id="ARBA00022980"/>
    </source>
</evidence>
<comment type="similarity">
    <text evidence="1 5">Belongs to the universal ribosomal protein uL29 family.</text>
</comment>
<protein>
    <recommendedName>
        <fullName evidence="4 5">Large ribosomal subunit protein uL29</fullName>
    </recommendedName>
</protein>
<dbReference type="GO" id="GO:0005840">
    <property type="term" value="C:ribosome"/>
    <property type="evidence" value="ECO:0007669"/>
    <property type="project" value="UniProtKB-KW"/>
</dbReference>
<dbReference type="PANTHER" id="PTHR10916">
    <property type="entry name" value="60S RIBOSOMAL PROTEIN L35/50S RIBOSOMAL PROTEIN L29"/>
    <property type="match status" value="1"/>
</dbReference>
<evidence type="ECO:0000313" key="7">
    <source>
        <dbReference type="Proteomes" id="UP000681526"/>
    </source>
</evidence>
<organism evidence="6 7">
    <name type="scientific">Thermobacillus xylanilyticus</name>
    <dbReference type="NCBI Taxonomy" id="76633"/>
    <lineage>
        <taxon>Bacteria</taxon>
        <taxon>Bacillati</taxon>
        <taxon>Bacillota</taxon>
        <taxon>Bacilli</taxon>
        <taxon>Bacillales</taxon>
        <taxon>Paenibacillaceae</taxon>
        <taxon>Thermobacillus</taxon>
    </lineage>
</organism>